<feature type="transmembrane region" description="Helical" evidence="6">
    <location>
        <begin position="274"/>
        <end position="293"/>
    </location>
</feature>
<feature type="compositionally biased region" description="Polar residues" evidence="5">
    <location>
        <begin position="170"/>
        <end position="181"/>
    </location>
</feature>
<dbReference type="AlphaFoldDB" id="A0AA38HH43"/>
<dbReference type="Proteomes" id="UP001164286">
    <property type="component" value="Unassembled WGS sequence"/>
</dbReference>
<accession>A0AA38HH43</accession>
<name>A0AA38HH43_9TREE</name>
<feature type="transmembrane region" description="Helical" evidence="6">
    <location>
        <begin position="20"/>
        <end position="39"/>
    </location>
</feature>
<feature type="transmembrane region" description="Helical" evidence="6">
    <location>
        <begin position="71"/>
        <end position="91"/>
    </location>
</feature>
<dbReference type="RefSeq" id="XP_052949231.1">
    <property type="nucleotide sequence ID" value="XM_053090762.1"/>
</dbReference>
<evidence type="ECO:0000256" key="4">
    <source>
        <dbReference type="ARBA" id="ARBA00023136"/>
    </source>
</evidence>
<dbReference type="PANTHER" id="PTHR11040">
    <property type="entry name" value="ZINC/IRON TRANSPORTER"/>
    <property type="match status" value="1"/>
</dbReference>
<dbReference type="GO" id="GO:0005886">
    <property type="term" value="C:plasma membrane"/>
    <property type="evidence" value="ECO:0007669"/>
    <property type="project" value="TreeGrafter"/>
</dbReference>
<comment type="subcellular location">
    <subcellularLocation>
        <location evidence="1">Membrane</location>
        <topology evidence="1">Multi-pass membrane protein</topology>
    </subcellularLocation>
</comment>
<evidence type="ECO:0000256" key="2">
    <source>
        <dbReference type="ARBA" id="ARBA00022692"/>
    </source>
</evidence>
<protein>
    <submittedName>
        <fullName evidence="7">Zinc/iron permease</fullName>
    </submittedName>
</protein>
<keyword evidence="4 6" id="KW-0472">Membrane</keyword>
<dbReference type="InterPro" id="IPR003689">
    <property type="entry name" value="ZIP"/>
</dbReference>
<evidence type="ECO:0000313" key="8">
    <source>
        <dbReference type="Proteomes" id="UP001164286"/>
    </source>
</evidence>
<sequence>MSTRDCSQNVLGEYNLPLHIAAVFIVLITSGLGVGVPLITGRAKGRDGRPAGMSDAAAVGRGEGVVRSCFFLARHFGTGIILSTSFIHLLYEGLITFANPCVGNVTYDPTAPAIALAGAFVTFVLDFVGIRQRMASLKRQTLKSNASLELSTRPERATGASISGDDKNLDGTTGSSGQVQQAPAPGLPVPAMMSNGDCCHADLIFQAEQGWQVMLLEAGIIFHSVMIGVTLGADSGDSWTTLLIVIVFHQFFEGAALGARIAVLTWISKTRATLMGLAFTLITPIGIGIGIGVRSFFSENGIAELISVGVLNSFSAGILLYTAFKLLSADFTEGPLRDAPVWKPTLAMGLMIMGMIAMAVIGKWA</sequence>
<dbReference type="Pfam" id="PF02535">
    <property type="entry name" value="Zip"/>
    <property type="match status" value="1"/>
</dbReference>
<comment type="caution">
    <text evidence="7">The sequence shown here is derived from an EMBL/GenBank/DDBJ whole genome shotgun (WGS) entry which is preliminary data.</text>
</comment>
<dbReference type="PANTHER" id="PTHR11040:SF44">
    <property type="entry name" value="PROTEIN ZNTC-RELATED"/>
    <property type="match status" value="1"/>
</dbReference>
<dbReference type="GeneID" id="77729967"/>
<feature type="transmembrane region" description="Helical" evidence="6">
    <location>
        <begin position="213"/>
        <end position="233"/>
    </location>
</feature>
<organism evidence="7 8">
    <name type="scientific">Dioszegia hungarica</name>
    <dbReference type="NCBI Taxonomy" id="4972"/>
    <lineage>
        <taxon>Eukaryota</taxon>
        <taxon>Fungi</taxon>
        <taxon>Dikarya</taxon>
        <taxon>Basidiomycota</taxon>
        <taxon>Agaricomycotina</taxon>
        <taxon>Tremellomycetes</taxon>
        <taxon>Tremellales</taxon>
        <taxon>Bulleribasidiaceae</taxon>
        <taxon>Dioszegia</taxon>
    </lineage>
</organism>
<evidence type="ECO:0000256" key="6">
    <source>
        <dbReference type="SAM" id="Phobius"/>
    </source>
</evidence>
<feature type="transmembrane region" description="Helical" evidence="6">
    <location>
        <begin position="239"/>
        <end position="262"/>
    </location>
</feature>
<dbReference type="GO" id="GO:0005385">
    <property type="term" value="F:zinc ion transmembrane transporter activity"/>
    <property type="evidence" value="ECO:0007669"/>
    <property type="project" value="TreeGrafter"/>
</dbReference>
<keyword evidence="8" id="KW-1185">Reference proteome</keyword>
<evidence type="ECO:0000256" key="1">
    <source>
        <dbReference type="ARBA" id="ARBA00004141"/>
    </source>
</evidence>
<keyword evidence="2 6" id="KW-0812">Transmembrane</keyword>
<gene>
    <name evidence="7" type="ORF">MKK02DRAFT_39752</name>
</gene>
<feature type="transmembrane region" description="Helical" evidence="6">
    <location>
        <begin position="305"/>
        <end position="324"/>
    </location>
</feature>
<dbReference type="EMBL" id="JAKWFO010000001">
    <property type="protein sequence ID" value="KAI9639454.1"/>
    <property type="molecule type" value="Genomic_DNA"/>
</dbReference>
<keyword evidence="3 6" id="KW-1133">Transmembrane helix</keyword>
<evidence type="ECO:0000256" key="5">
    <source>
        <dbReference type="SAM" id="MobiDB-lite"/>
    </source>
</evidence>
<reference evidence="7" key="1">
    <citation type="journal article" date="2022" name="G3 (Bethesda)">
        <title>High quality genome of the basidiomycete yeast Dioszegia hungarica PDD-24b-2 isolated from cloud water.</title>
        <authorList>
            <person name="Jarrige D."/>
            <person name="Haridas S."/>
            <person name="Bleykasten-Grosshans C."/>
            <person name="Joly M."/>
            <person name="Nadalig T."/>
            <person name="Sancelme M."/>
            <person name="Vuilleumier S."/>
            <person name="Grigoriev I.V."/>
            <person name="Amato P."/>
            <person name="Bringel F."/>
        </authorList>
    </citation>
    <scope>NUCLEOTIDE SEQUENCE</scope>
    <source>
        <strain evidence="7">PDD-24b-2</strain>
    </source>
</reference>
<feature type="transmembrane region" description="Helical" evidence="6">
    <location>
        <begin position="345"/>
        <end position="364"/>
    </location>
</feature>
<feature type="region of interest" description="Disordered" evidence="5">
    <location>
        <begin position="148"/>
        <end position="182"/>
    </location>
</feature>
<feature type="transmembrane region" description="Helical" evidence="6">
    <location>
        <begin position="111"/>
        <end position="130"/>
    </location>
</feature>
<proteinExistence type="predicted"/>
<evidence type="ECO:0000256" key="3">
    <source>
        <dbReference type="ARBA" id="ARBA00022989"/>
    </source>
</evidence>
<evidence type="ECO:0000313" key="7">
    <source>
        <dbReference type="EMBL" id="KAI9639454.1"/>
    </source>
</evidence>